<dbReference type="AlphaFoldDB" id="A0A8E4GHT2"/>
<evidence type="ECO:0000313" key="13">
    <source>
        <dbReference type="Proteomes" id="UP000683585"/>
    </source>
</evidence>
<keyword evidence="4 11" id="KW-0813">Transport</keyword>
<evidence type="ECO:0000256" key="5">
    <source>
        <dbReference type="ARBA" id="ARBA00022475"/>
    </source>
</evidence>
<dbReference type="Proteomes" id="UP000683585">
    <property type="component" value="Chromosome"/>
</dbReference>
<keyword evidence="8 11" id="KW-1133">Transmembrane helix</keyword>
<dbReference type="InterPro" id="IPR004692">
    <property type="entry name" value="SecG"/>
</dbReference>
<feature type="transmembrane region" description="Helical" evidence="11">
    <location>
        <begin position="51"/>
        <end position="73"/>
    </location>
</feature>
<evidence type="ECO:0000256" key="7">
    <source>
        <dbReference type="ARBA" id="ARBA00022927"/>
    </source>
</evidence>
<gene>
    <name evidence="12" type="ORF">PROFFT_A_03430</name>
</gene>
<dbReference type="NCBIfam" id="TIGR00810">
    <property type="entry name" value="secG"/>
    <property type="match status" value="1"/>
</dbReference>
<keyword evidence="6 11" id="KW-0812">Transmembrane</keyword>
<keyword evidence="13" id="KW-1185">Reference proteome</keyword>
<evidence type="ECO:0000256" key="10">
    <source>
        <dbReference type="ARBA" id="ARBA00023136"/>
    </source>
</evidence>
<comment type="function">
    <text evidence="11">Involved in protein export. Participates in an early event of protein translocation.</text>
</comment>
<protein>
    <recommendedName>
        <fullName evidence="3 11">Protein-export membrane protein SecG</fullName>
    </recommendedName>
</protein>
<evidence type="ECO:0000256" key="4">
    <source>
        <dbReference type="ARBA" id="ARBA00022448"/>
    </source>
</evidence>
<comment type="similarity">
    <text evidence="2 11">Belongs to the SecG family.</text>
</comment>
<dbReference type="Pfam" id="PF03840">
    <property type="entry name" value="SecG"/>
    <property type="match status" value="1"/>
</dbReference>
<name>A0A8E4GHT2_9ENTR</name>
<dbReference type="PANTHER" id="PTHR34182:SF1">
    <property type="entry name" value="PROTEIN-EXPORT MEMBRANE PROTEIN SECG"/>
    <property type="match status" value="1"/>
</dbReference>
<keyword evidence="5 11" id="KW-1003">Cell membrane</keyword>
<evidence type="ECO:0000313" key="12">
    <source>
        <dbReference type="EMBL" id="CAD6510126.1"/>
    </source>
</evidence>
<dbReference type="GO" id="GO:0005886">
    <property type="term" value="C:plasma membrane"/>
    <property type="evidence" value="ECO:0007669"/>
    <property type="project" value="UniProtKB-SubCell"/>
</dbReference>
<evidence type="ECO:0000256" key="2">
    <source>
        <dbReference type="ARBA" id="ARBA00008445"/>
    </source>
</evidence>
<evidence type="ECO:0000256" key="1">
    <source>
        <dbReference type="ARBA" id="ARBA00004651"/>
    </source>
</evidence>
<dbReference type="RefSeq" id="WP_216782154.1">
    <property type="nucleotide sequence ID" value="NZ_LR890047.1"/>
</dbReference>
<dbReference type="PANTHER" id="PTHR34182">
    <property type="entry name" value="PROTEIN-EXPORT MEMBRANE PROTEIN SECG"/>
    <property type="match status" value="1"/>
</dbReference>
<evidence type="ECO:0000256" key="11">
    <source>
        <dbReference type="RuleBase" id="RU365087"/>
    </source>
</evidence>
<dbReference type="GO" id="GO:0015450">
    <property type="term" value="F:protein-transporting ATPase activity"/>
    <property type="evidence" value="ECO:0007669"/>
    <property type="project" value="UniProtKB-UniRule"/>
</dbReference>
<keyword evidence="7 11" id="KW-0653">Protein transport</keyword>
<keyword evidence="9 11" id="KW-0811">Translocation</keyword>
<dbReference type="KEGG" id="ptf:PROFFT_A_03430"/>
<evidence type="ECO:0000256" key="8">
    <source>
        <dbReference type="ARBA" id="ARBA00022989"/>
    </source>
</evidence>
<dbReference type="GO" id="GO:0043952">
    <property type="term" value="P:protein transport by the Sec complex"/>
    <property type="evidence" value="ECO:0007669"/>
    <property type="project" value="TreeGrafter"/>
</dbReference>
<reference evidence="12" key="1">
    <citation type="submission" date="2020-10" db="EMBL/GenBank/DDBJ databases">
        <authorList>
            <person name="Szabo G."/>
        </authorList>
    </citation>
    <scope>NUCLEOTIDE SEQUENCE</scope>
    <source>
        <strain evidence="12">PROFFT</strain>
    </source>
</reference>
<evidence type="ECO:0000256" key="3">
    <source>
        <dbReference type="ARBA" id="ARBA00017876"/>
    </source>
</evidence>
<dbReference type="GO" id="GO:0065002">
    <property type="term" value="P:intracellular protein transmembrane transport"/>
    <property type="evidence" value="ECO:0007669"/>
    <property type="project" value="TreeGrafter"/>
</dbReference>
<keyword evidence="10 11" id="KW-0472">Membrane</keyword>
<proteinExistence type="inferred from homology"/>
<dbReference type="EMBL" id="LR890047">
    <property type="protein sequence ID" value="CAD6510126.1"/>
    <property type="molecule type" value="Genomic_DNA"/>
</dbReference>
<evidence type="ECO:0000256" key="6">
    <source>
        <dbReference type="ARBA" id="ARBA00022692"/>
    </source>
</evidence>
<comment type="caution">
    <text evidence="11">Lacks conserved residue(s) required for the propagation of feature annotation.</text>
</comment>
<evidence type="ECO:0000256" key="9">
    <source>
        <dbReference type="ARBA" id="ARBA00023010"/>
    </source>
</evidence>
<sequence length="120" mass="13363">MYELFLIIFLIVSVILVAMVMLHQGKGTQIGASFGTSTNSALLSSSGSSSFMTRIIVSLAIIFFFLSLFLGNLSGQQKNTKSKEENFTRSVKHYHYSEHLKPVIPSQNIKKSSDDLKENK</sequence>
<dbReference type="GO" id="GO:0009306">
    <property type="term" value="P:protein secretion"/>
    <property type="evidence" value="ECO:0007669"/>
    <property type="project" value="UniProtKB-UniRule"/>
</dbReference>
<accession>A0A8E4GHT2</accession>
<organism evidence="12 13">
    <name type="scientific">Candidatus Profftia tarda</name>
    <dbReference type="NCBI Taxonomy" id="1177216"/>
    <lineage>
        <taxon>Bacteria</taxon>
        <taxon>Pseudomonadati</taxon>
        <taxon>Pseudomonadota</taxon>
        <taxon>Gammaproteobacteria</taxon>
        <taxon>Enterobacterales</taxon>
        <taxon>Enterobacteriaceae</taxon>
        <taxon>Candidatus Profftia</taxon>
    </lineage>
</organism>
<comment type="subcellular location">
    <subcellularLocation>
        <location evidence="1 11">Cell membrane</location>
        <topology evidence="1 11">Multi-pass membrane protein</topology>
    </subcellularLocation>
</comment>